<protein>
    <submittedName>
        <fullName evidence="1">Glycosyltransferase family 4 protein</fullName>
    </submittedName>
</protein>
<name>G1K035_9AGAR</name>
<evidence type="ECO:0000313" key="1">
    <source>
        <dbReference type="EMBL" id="AEK06456.1"/>
    </source>
</evidence>
<organism evidence="1">
    <name type="scientific">Macrolepiota albuminosa</name>
    <dbReference type="NCBI Taxonomy" id="79931"/>
    <lineage>
        <taxon>Eukaryota</taxon>
        <taxon>Fungi</taxon>
        <taxon>Dikarya</taxon>
        <taxon>Basidiomycota</taxon>
        <taxon>Agaricomycotina</taxon>
        <taxon>Agaricomycetes</taxon>
        <taxon>Agaricomycetidae</taxon>
        <taxon>Agaricales</taxon>
        <taxon>Agaricineae</taxon>
        <taxon>Agaricaceae</taxon>
        <taxon>Macrolepiota</taxon>
    </lineage>
</organism>
<feature type="non-terminal residue" evidence="1">
    <location>
        <position position="1"/>
    </location>
</feature>
<dbReference type="GO" id="GO:0016740">
    <property type="term" value="F:transferase activity"/>
    <property type="evidence" value="ECO:0007669"/>
    <property type="project" value="UniProtKB-KW"/>
</dbReference>
<dbReference type="EMBL" id="JO124077">
    <property type="protein sequence ID" value="AEK06456.1"/>
    <property type="molecule type" value="mRNA"/>
</dbReference>
<proteinExistence type="evidence at transcript level"/>
<reference evidence="1" key="1">
    <citation type="submission" date="2011-07" db="EMBL/GenBank/DDBJ databases">
        <title>Transcriptome analysis of Termitomyces albuminosus reveals the biodegradation of lignocellulose.</title>
        <authorList>
            <person name="Yang F."/>
            <person name="Zhao S.J."/>
            <person name="Huang Z.X."/>
            <person name="Xu B."/>
            <person name="Yang Y.J."/>
            <person name="Tang X.H."/>
            <person name="Li J.J."/>
            <person name="Wang F."/>
            <person name="Peng M.Z."/>
        </authorList>
    </citation>
    <scope>NUCLEOTIDE SEQUENCE</scope>
    <source>
        <tissue evidence="1">Fruit body</tissue>
    </source>
</reference>
<accession>G1K035</accession>
<sequence>RVETTYRPAQAASRMAMPKRLCERGVHKYRSLMQDRSDVTMSNGPKEFNTVLEQMFLSHLQEINEFGAITTNYKTNV</sequence>
<dbReference type="AlphaFoldDB" id="G1K035"/>
<keyword evidence="1" id="KW-0808">Transferase</keyword>